<sequence length="142" mass="15092">MEPVTLAAAAVGALVPYLGQMAEGGLARLGEAASDGVSQRIAELYRTIRGRIAGARYEETILEGAEAQPENEGRRAALQNVLTELIDADPEFATRLERLVEELKAVEARHLQVADSGAVAGNDLHQTGTYVAGRDLRIGDVP</sequence>
<proteinExistence type="predicted"/>
<name>A0ABS3RHY8_9ACTN</name>
<comment type="caution">
    <text evidence="1">The sequence shown here is derived from an EMBL/GenBank/DDBJ whole genome shotgun (WGS) entry which is preliminary data.</text>
</comment>
<dbReference type="Proteomes" id="UP000680206">
    <property type="component" value="Unassembled WGS sequence"/>
</dbReference>
<accession>A0ABS3RHY8</accession>
<evidence type="ECO:0000313" key="1">
    <source>
        <dbReference type="EMBL" id="MBO2456346.1"/>
    </source>
</evidence>
<reference evidence="1 2" key="1">
    <citation type="submission" date="2021-03" db="EMBL/GenBank/DDBJ databases">
        <title>Actinomadura violae sp. nov., isolated from lichen in Thailand.</title>
        <authorList>
            <person name="Kanchanasin P."/>
            <person name="Saeng-In P."/>
            <person name="Phongsopitanun W."/>
            <person name="Yuki M."/>
            <person name="Kudo T."/>
            <person name="Ohkuma M."/>
            <person name="Tanasupawat S."/>
        </authorList>
    </citation>
    <scope>NUCLEOTIDE SEQUENCE [LARGE SCALE GENOMIC DNA]</scope>
    <source>
        <strain evidence="1 2">LCR2-06</strain>
    </source>
</reference>
<organism evidence="1 2">
    <name type="scientific">Actinomadura violacea</name>
    <dbReference type="NCBI Taxonomy" id="2819934"/>
    <lineage>
        <taxon>Bacteria</taxon>
        <taxon>Bacillati</taxon>
        <taxon>Actinomycetota</taxon>
        <taxon>Actinomycetes</taxon>
        <taxon>Streptosporangiales</taxon>
        <taxon>Thermomonosporaceae</taxon>
        <taxon>Actinomadura</taxon>
    </lineage>
</organism>
<keyword evidence="2" id="KW-1185">Reference proteome</keyword>
<dbReference type="EMBL" id="JAGEPF010000001">
    <property type="protein sequence ID" value="MBO2456346.1"/>
    <property type="molecule type" value="Genomic_DNA"/>
</dbReference>
<evidence type="ECO:0000313" key="2">
    <source>
        <dbReference type="Proteomes" id="UP000680206"/>
    </source>
</evidence>
<gene>
    <name evidence="1" type="ORF">J4709_01920</name>
</gene>
<protein>
    <submittedName>
        <fullName evidence="1">Uncharacterized protein</fullName>
    </submittedName>
</protein>
<dbReference type="RefSeq" id="WP_208236161.1">
    <property type="nucleotide sequence ID" value="NZ_JAGEPF010000001.1"/>
</dbReference>